<evidence type="ECO:0000313" key="9">
    <source>
        <dbReference type="Proteomes" id="UP000541470"/>
    </source>
</evidence>
<dbReference type="InterPro" id="IPR007867">
    <property type="entry name" value="GMC_OxRtase_C"/>
</dbReference>
<dbReference type="Gene3D" id="3.50.50.60">
    <property type="entry name" value="FAD/NAD(P)-binding domain"/>
    <property type="match status" value="2"/>
</dbReference>
<dbReference type="Proteomes" id="UP000541470">
    <property type="component" value="Unassembled WGS sequence"/>
</dbReference>
<evidence type="ECO:0000259" key="6">
    <source>
        <dbReference type="Pfam" id="PF01266"/>
    </source>
</evidence>
<dbReference type="GO" id="GO:0016614">
    <property type="term" value="F:oxidoreductase activity, acting on CH-OH group of donors"/>
    <property type="evidence" value="ECO:0007669"/>
    <property type="project" value="InterPro"/>
</dbReference>
<keyword evidence="4" id="KW-0274">FAD</keyword>
<proteinExistence type="inferred from homology"/>
<evidence type="ECO:0000256" key="4">
    <source>
        <dbReference type="ARBA" id="ARBA00022827"/>
    </source>
</evidence>
<name>A0A7Y0FYA7_9HYPH</name>
<keyword evidence="3" id="KW-0285">Flavoprotein</keyword>
<dbReference type="InterPro" id="IPR036188">
    <property type="entry name" value="FAD/NAD-bd_sf"/>
</dbReference>
<dbReference type="Pfam" id="PF05199">
    <property type="entry name" value="GMC_oxred_C"/>
    <property type="match status" value="1"/>
</dbReference>
<dbReference type="InterPro" id="IPR006076">
    <property type="entry name" value="FAD-dep_OxRdtase"/>
</dbReference>
<feature type="domain" description="FAD dependent oxidoreductase" evidence="6">
    <location>
        <begin position="18"/>
        <end position="51"/>
    </location>
</feature>
<dbReference type="RefSeq" id="WP_169595351.1">
    <property type="nucleotide sequence ID" value="NZ_JABBGK010000008.1"/>
</dbReference>
<sequence>MKIERLSDYDDNSTIDADLVIIGGGPTGLTIAAQCARAGRKVLVVESGLETENAEHSALNAVECAGEPRTEAQRRKRVEFHGPQAPFWKEDVQSFGVRCRALGGSTHAWAGKSAPFDEIDFASRDWVANSGWPVDRDQIEPCIERAMTVLNLCPDSPPTRFAGEGLRSFYWQFARSRVDRMDVMRFGREFLAQRSAHMHVLLDASVTHIGLSPDGARFSHLDVSSIGGRRARIEAKYCVLAASGIENARLLLASNDVHGNGIGNHHDVVGRYLMDHAASRVGRIPTEQMAVLAKLFGFYGIRHKGRAHMFMHGLALSPEIQEREQLLNAAVYFSTERAPDDPWDALKRLLRRRSEAVGRDLLSVAGGSGLLVKGIGMKVLADERTPKALKDLVINTAIRFSPNMVANEFQDHGLPHKLAGLRIEAISEQAPNPESRVSLGTGKDRFGVPVAKVDWRINDAERRTLLRLAELSRTALAGAGLPVPVLEDWAADRRPEDIVIIDMAHTLGTTRMSADPRTGVVDPDCRVHGLPNLYVAGGSVFPTSGHANPTLMILAFAIRLADHLNAELRRP</sequence>
<feature type="domain" description="Glucose-methanol-choline oxidoreductase C-terminal" evidence="7">
    <location>
        <begin position="431"/>
        <end position="557"/>
    </location>
</feature>
<evidence type="ECO:0000259" key="7">
    <source>
        <dbReference type="Pfam" id="PF05199"/>
    </source>
</evidence>
<evidence type="ECO:0000256" key="5">
    <source>
        <dbReference type="ARBA" id="ARBA00023002"/>
    </source>
</evidence>
<dbReference type="InterPro" id="IPR051473">
    <property type="entry name" value="P2Ox-like"/>
</dbReference>
<dbReference type="PRINTS" id="PR00411">
    <property type="entry name" value="PNDRDTASEI"/>
</dbReference>
<comment type="cofactor">
    <cofactor evidence="1">
        <name>FAD</name>
        <dbReference type="ChEBI" id="CHEBI:57692"/>
    </cofactor>
</comment>
<dbReference type="AlphaFoldDB" id="A0A7Y0FYA7"/>
<reference evidence="8 9" key="1">
    <citation type="submission" date="2020-04" db="EMBL/GenBank/DDBJ databases">
        <title>Rhizobium sp. S-51 isolated from soil.</title>
        <authorList>
            <person name="Dahal R.H."/>
        </authorList>
    </citation>
    <scope>NUCLEOTIDE SEQUENCE [LARGE SCALE GENOMIC DNA]</scope>
    <source>
        <strain evidence="8 9">S-51</strain>
    </source>
</reference>
<evidence type="ECO:0000256" key="3">
    <source>
        <dbReference type="ARBA" id="ARBA00022630"/>
    </source>
</evidence>
<organism evidence="8 9">
    <name type="scientific">Rhizobium terricola</name>
    <dbReference type="NCBI Taxonomy" id="2728849"/>
    <lineage>
        <taxon>Bacteria</taxon>
        <taxon>Pseudomonadati</taxon>
        <taxon>Pseudomonadota</taxon>
        <taxon>Alphaproteobacteria</taxon>
        <taxon>Hyphomicrobiales</taxon>
        <taxon>Rhizobiaceae</taxon>
        <taxon>Rhizobium/Agrobacterium group</taxon>
        <taxon>Rhizobium</taxon>
    </lineage>
</organism>
<dbReference type="PANTHER" id="PTHR42784">
    <property type="entry name" value="PYRANOSE 2-OXIDASE"/>
    <property type="match status" value="1"/>
</dbReference>
<evidence type="ECO:0000256" key="2">
    <source>
        <dbReference type="ARBA" id="ARBA00010790"/>
    </source>
</evidence>
<gene>
    <name evidence="8" type="ORF">HHL25_21845</name>
</gene>
<dbReference type="Pfam" id="PF01266">
    <property type="entry name" value="DAO"/>
    <property type="match status" value="1"/>
</dbReference>
<dbReference type="SUPFAM" id="SSF51905">
    <property type="entry name" value="FAD/NAD(P)-binding domain"/>
    <property type="match status" value="1"/>
</dbReference>
<dbReference type="EMBL" id="JABBGK010000008">
    <property type="protein sequence ID" value="NML76786.1"/>
    <property type="molecule type" value="Genomic_DNA"/>
</dbReference>
<protein>
    <submittedName>
        <fullName evidence="8">GMC family oxidoreductase</fullName>
    </submittedName>
</protein>
<dbReference type="PANTHER" id="PTHR42784:SF1">
    <property type="entry name" value="PYRANOSE 2-OXIDASE"/>
    <property type="match status" value="1"/>
</dbReference>
<comment type="caution">
    <text evidence="8">The sequence shown here is derived from an EMBL/GenBank/DDBJ whole genome shotgun (WGS) entry which is preliminary data.</text>
</comment>
<evidence type="ECO:0000256" key="1">
    <source>
        <dbReference type="ARBA" id="ARBA00001974"/>
    </source>
</evidence>
<keyword evidence="5" id="KW-0560">Oxidoreductase</keyword>
<comment type="similarity">
    <text evidence="2">Belongs to the GMC oxidoreductase family.</text>
</comment>
<evidence type="ECO:0000313" key="8">
    <source>
        <dbReference type="EMBL" id="NML76786.1"/>
    </source>
</evidence>
<keyword evidence="9" id="KW-1185">Reference proteome</keyword>
<accession>A0A7Y0FYA7</accession>